<keyword evidence="2 3" id="KW-0802">TPR repeat</keyword>
<evidence type="ECO:0000256" key="3">
    <source>
        <dbReference type="PROSITE-ProRule" id="PRU00339"/>
    </source>
</evidence>
<evidence type="ECO:0000256" key="1">
    <source>
        <dbReference type="ARBA" id="ARBA00022737"/>
    </source>
</evidence>
<evidence type="ECO:0000313" key="5">
    <source>
        <dbReference type="Proteomes" id="UP000322699"/>
    </source>
</evidence>
<organism evidence="4 5">
    <name type="scientific">Rubripirellula obstinata</name>
    <dbReference type="NCBI Taxonomy" id="406547"/>
    <lineage>
        <taxon>Bacteria</taxon>
        <taxon>Pseudomonadati</taxon>
        <taxon>Planctomycetota</taxon>
        <taxon>Planctomycetia</taxon>
        <taxon>Pirellulales</taxon>
        <taxon>Pirellulaceae</taxon>
        <taxon>Rubripirellula</taxon>
    </lineage>
</organism>
<dbReference type="PANTHER" id="PTHR45586:SF1">
    <property type="entry name" value="LIPOPOLYSACCHARIDE ASSEMBLY PROTEIN B"/>
    <property type="match status" value="1"/>
</dbReference>
<protein>
    <submittedName>
        <fullName evidence="4">Cellulose synthase subunit BcsC</fullName>
    </submittedName>
</protein>
<dbReference type="EMBL" id="VRLW01000001">
    <property type="protein sequence ID" value="KAA1260591.1"/>
    <property type="molecule type" value="Genomic_DNA"/>
</dbReference>
<dbReference type="Pfam" id="PF13432">
    <property type="entry name" value="TPR_16"/>
    <property type="match status" value="2"/>
</dbReference>
<evidence type="ECO:0000256" key="2">
    <source>
        <dbReference type="ARBA" id="ARBA00022803"/>
    </source>
</evidence>
<keyword evidence="5" id="KW-1185">Reference proteome</keyword>
<dbReference type="Pfam" id="PF07721">
    <property type="entry name" value="TPR_4"/>
    <property type="match status" value="1"/>
</dbReference>
<dbReference type="SUPFAM" id="SSF48452">
    <property type="entry name" value="TPR-like"/>
    <property type="match status" value="1"/>
</dbReference>
<comment type="caution">
    <text evidence="4">The sequence shown here is derived from an EMBL/GenBank/DDBJ whole genome shotgun (WGS) entry which is preliminary data.</text>
</comment>
<sequence length="260" mass="28906">MHDGRWEVAESLFTDALDISQADDRAHWGLAESYWNRGDKELAAQQMEQAVRLSAGDPRFVGRLGEMYLELGRLAEADQHSQMALSGSRDSPEAWRLRGDCLRAAGQADEALGAYHRALALQPDFPAVQIQAADIYRSQERFDRLLATLDQLEDSMGADKTPSRADLLQGIALRKMGRSGEARRSFVRAGQKDPGDAAPHLELAMLALDEGDFVSADLFVQTALSIDPAKVEEERWATIFEQQQQQRLAADRNPVSTLNR</sequence>
<name>A0A5B1CJX7_9BACT</name>
<accession>A0A5B1CJX7</accession>
<keyword evidence="1" id="KW-0677">Repeat</keyword>
<reference evidence="4 5" key="1">
    <citation type="submission" date="2019-08" db="EMBL/GenBank/DDBJ databases">
        <title>Deep-cultivation of Planctomycetes and their phenomic and genomic characterization uncovers novel biology.</title>
        <authorList>
            <person name="Wiegand S."/>
            <person name="Jogler M."/>
            <person name="Boedeker C."/>
            <person name="Pinto D."/>
            <person name="Vollmers J."/>
            <person name="Rivas-Marin E."/>
            <person name="Kohn T."/>
            <person name="Peeters S.H."/>
            <person name="Heuer A."/>
            <person name="Rast P."/>
            <person name="Oberbeckmann S."/>
            <person name="Bunk B."/>
            <person name="Jeske O."/>
            <person name="Meyerdierks A."/>
            <person name="Storesund J.E."/>
            <person name="Kallscheuer N."/>
            <person name="Luecker S."/>
            <person name="Lage O.M."/>
            <person name="Pohl T."/>
            <person name="Merkel B.J."/>
            <person name="Hornburger P."/>
            <person name="Mueller R.-W."/>
            <person name="Bruemmer F."/>
            <person name="Labrenz M."/>
            <person name="Spormann A.M."/>
            <person name="Op Den Camp H."/>
            <person name="Overmann J."/>
            <person name="Amann R."/>
            <person name="Jetten M.S.M."/>
            <person name="Mascher T."/>
            <person name="Medema M.H."/>
            <person name="Devos D.P."/>
            <person name="Kaster A.-K."/>
            <person name="Ovreas L."/>
            <person name="Rohde M."/>
            <person name="Galperin M.Y."/>
            <person name="Jogler C."/>
        </authorList>
    </citation>
    <scope>NUCLEOTIDE SEQUENCE [LARGE SCALE GENOMIC DNA]</scope>
    <source>
        <strain evidence="4 5">LF1</strain>
    </source>
</reference>
<dbReference type="PROSITE" id="PS50005">
    <property type="entry name" value="TPR"/>
    <property type="match status" value="1"/>
</dbReference>
<dbReference type="InterPro" id="IPR019734">
    <property type="entry name" value="TPR_rpt"/>
</dbReference>
<dbReference type="InterPro" id="IPR011990">
    <property type="entry name" value="TPR-like_helical_dom_sf"/>
</dbReference>
<gene>
    <name evidence="4" type="ORF">LF1_31310</name>
</gene>
<feature type="repeat" description="TPR" evidence="3">
    <location>
        <begin position="92"/>
        <end position="125"/>
    </location>
</feature>
<dbReference type="AlphaFoldDB" id="A0A5B1CJX7"/>
<dbReference type="Pfam" id="PF07719">
    <property type="entry name" value="TPR_2"/>
    <property type="match status" value="1"/>
</dbReference>
<dbReference type="InterPro" id="IPR013105">
    <property type="entry name" value="TPR_2"/>
</dbReference>
<evidence type="ECO:0000313" key="4">
    <source>
        <dbReference type="EMBL" id="KAA1260591.1"/>
    </source>
</evidence>
<dbReference type="SMART" id="SM00028">
    <property type="entry name" value="TPR"/>
    <property type="match status" value="5"/>
</dbReference>
<proteinExistence type="predicted"/>
<dbReference type="GO" id="GO:0042802">
    <property type="term" value="F:identical protein binding"/>
    <property type="evidence" value="ECO:0007669"/>
    <property type="project" value="InterPro"/>
</dbReference>
<dbReference type="InterPro" id="IPR051012">
    <property type="entry name" value="CellSynth/LPSAsmb/PSIAsmb"/>
</dbReference>
<dbReference type="Gene3D" id="1.25.40.10">
    <property type="entry name" value="Tetratricopeptide repeat domain"/>
    <property type="match status" value="2"/>
</dbReference>
<dbReference type="PANTHER" id="PTHR45586">
    <property type="entry name" value="TPR REPEAT-CONTAINING PROTEIN PA4667"/>
    <property type="match status" value="1"/>
</dbReference>
<dbReference type="InterPro" id="IPR011717">
    <property type="entry name" value="TPR-4"/>
</dbReference>
<dbReference type="Proteomes" id="UP000322699">
    <property type="component" value="Unassembled WGS sequence"/>
</dbReference>